<dbReference type="AlphaFoldDB" id="A0A419SQF7"/>
<dbReference type="Proteomes" id="UP000284219">
    <property type="component" value="Unassembled WGS sequence"/>
</dbReference>
<dbReference type="InterPro" id="IPR015421">
    <property type="entry name" value="PyrdxlP-dep_Trfase_major"/>
</dbReference>
<evidence type="ECO:0000256" key="1">
    <source>
        <dbReference type="ARBA" id="ARBA00001933"/>
    </source>
</evidence>
<evidence type="ECO:0000313" key="9">
    <source>
        <dbReference type="Proteomes" id="UP000284219"/>
    </source>
</evidence>
<proteinExistence type="inferred from homology"/>
<comment type="cofactor">
    <cofactor evidence="1">
        <name>pyridoxal 5'-phosphate</name>
        <dbReference type="ChEBI" id="CHEBI:597326"/>
    </cofactor>
</comment>
<dbReference type="InterPro" id="IPR004839">
    <property type="entry name" value="Aminotransferase_I/II_large"/>
</dbReference>
<evidence type="ECO:0000256" key="2">
    <source>
        <dbReference type="ARBA" id="ARBA00007441"/>
    </source>
</evidence>
<dbReference type="Gene3D" id="3.90.1150.10">
    <property type="entry name" value="Aspartate Aminotransferase, domain 1"/>
    <property type="match status" value="1"/>
</dbReference>
<keyword evidence="6" id="KW-0663">Pyridoxal phosphate</keyword>
<name>A0A419SQF7_9BACL</name>
<evidence type="ECO:0000259" key="7">
    <source>
        <dbReference type="Pfam" id="PF00155"/>
    </source>
</evidence>
<dbReference type="CDD" id="cd00609">
    <property type="entry name" value="AAT_like"/>
    <property type="match status" value="1"/>
</dbReference>
<dbReference type="PANTHER" id="PTHR42790">
    <property type="entry name" value="AMINOTRANSFERASE"/>
    <property type="match status" value="1"/>
</dbReference>
<evidence type="ECO:0000256" key="6">
    <source>
        <dbReference type="ARBA" id="ARBA00022898"/>
    </source>
</evidence>
<keyword evidence="9" id="KW-1185">Reference proteome</keyword>
<keyword evidence="4 8" id="KW-0032">Aminotransferase</keyword>
<comment type="caution">
    <text evidence="8">The sequence shown here is derived from an EMBL/GenBank/DDBJ whole genome shotgun (WGS) entry which is preliminary data.</text>
</comment>
<evidence type="ECO:0000313" key="8">
    <source>
        <dbReference type="EMBL" id="RKD26726.1"/>
    </source>
</evidence>
<dbReference type="InterPro" id="IPR015424">
    <property type="entry name" value="PyrdxlP-dep_Trfase"/>
</dbReference>
<organism evidence="8 9">
    <name type="scientific">Ammoniphilus oxalaticus</name>
    <dbReference type="NCBI Taxonomy" id="66863"/>
    <lineage>
        <taxon>Bacteria</taxon>
        <taxon>Bacillati</taxon>
        <taxon>Bacillota</taxon>
        <taxon>Bacilli</taxon>
        <taxon>Bacillales</taxon>
        <taxon>Paenibacillaceae</taxon>
        <taxon>Aneurinibacillus group</taxon>
        <taxon>Ammoniphilus</taxon>
    </lineage>
</organism>
<dbReference type="RefSeq" id="WP_120188008.1">
    <property type="nucleotide sequence ID" value="NZ_MCHY01000002.1"/>
</dbReference>
<dbReference type="InterPro" id="IPR050859">
    <property type="entry name" value="Class-I_PLP-dep_aminotransf"/>
</dbReference>
<dbReference type="GO" id="GO:0008483">
    <property type="term" value="F:transaminase activity"/>
    <property type="evidence" value="ECO:0007669"/>
    <property type="project" value="UniProtKB-KW"/>
</dbReference>
<dbReference type="PANTHER" id="PTHR42790:SF19">
    <property type="entry name" value="KYNURENINE_ALPHA-AMINOADIPATE AMINOTRANSFERASE, MITOCHONDRIAL"/>
    <property type="match status" value="1"/>
</dbReference>
<dbReference type="SUPFAM" id="SSF53383">
    <property type="entry name" value="PLP-dependent transferases"/>
    <property type="match status" value="1"/>
</dbReference>
<protein>
    <submittedName>
        <fullName evidence="8">Aminotransferase</fullName>
    </submittedName>
</protein>
<dbReference type="EMBL" id="MCHY01000002">
    <property type="protein sequence ID" value="RKD26726.1"/>
    <property type="molecule type" value="Genomic_DNA"/>
</dbReference>
<dbReference type="GO" id="GO:0030170">
    <property type="term" value="F:pyridoxal phosphate binding"/>
    <property type="evidence" value="ECO:0007669"/>
    <property type="project" value="InterPro"/>
</dbReference>
<evidence type="ECO:0000256" key="3">
    <source>
        <dbReference type="ARBA" id="ARBA00011738"/>
    </source>
</evidence>
<reference evidence="8 9" key="1">
    <citation type="submission" date="2016-08" db="EMBL/GenBank/DDBJ databases">
        <title>Novel Firmicute Genomes.</title>
        <authorList>
            <person name="Poppleton D.I."/>
            <person name="Gribaldo S."/>
        </authorList>
    </citation>
    <scope>NUCLEOTIDE SEQUENCE [LARGE SCALE GENOMIC DNA]</scope>
    <source>
        <strain evidence="8 9">RAOx-1</strain>
    </source>
</reference>
<comment type="subunit">
    <text evidence="3">Homodimer.</text>
</comment>
<gene>
    <name evidence="8" type="ORF">BEP19_16115</name>
</gene>
<sequence length="402" mass="45836">MRYPFADRVKKFKSSAVRDILSVIQKGDVISFAGGMPFEDFFPNEAVERAFSKVFQSGKSSMQYGLTEGFMPLRELLSDQLKQQSMRFDAENILLTTGSQQAIDLFSRAMLSPGDVVLTEDPTYLAALQVFQSYEAEIIAVESDEDGMDPDDLEQKMRQYRPKFVYIVPTFSNPEGKVWSAERRQLLLNLAQRFNVLIFEDDPYGEIKFDDQKEFTPIAAFDEEGTHVVYTSTISKTVVPALRIGWVAGPYQVIRMMAQVKQCSDLHSSSIDQQALYYLLQDFDLKGHIRMLREEYYKRMVIMQDYLKKIESDSISWIEPQGGMFLWVTLGEQVDTTVLLMDAIKEGVAYVPGAPFYVANPRVNTLRLNFTHATPELIQLGMDRLTTVLNRLQPGNESPPIL</sequence>
<dbReference type="Gene3D" id="3.40.640.10">
    <property type="entry name" value="Type I PLP-dependent aspartate aminotransferase-like (Major domain)"/>
    <property type="match status" value="1"/>
</dbReference>
<evidence type="ECO:0000256" key="5">
    <source>
        <dbReference type="ARBA" id="ARBA00022679"/>
    </source>
</evidence>
<dbReference type="InterPro" id="IPR015422">
    <property type="entry name" value="PyrdxlP-dep_Trfase_small"/>
</dbReference>
<feature type="domain" description="Aminotransferase class I/classII large" evidence="7">
    <location>
        <begin position="44"/>
        <end position="384"/>
    </location>
</feature>
<dbReference type="OrthoDB" id="9802601at2"/>
<comment type="similarity">
    <text evidence="2">Belongs to the class-I pyridoxal-phosphate-dependent aminotransferase family.</text>
</comment>
<evidence type="ECO:0000256" key="4">
    <source>
        <dbReference type="ARBA" id="ARBA00022576"/>
    </source>
</evidence>
<dbReference type="Pfam" id="PF00155">
    <property type="entry name" value="Aminotran_1_2"/>
    <property type="match status" value="1"/>
</dbReference>
<keyword evidence="5 8" id="KW-0808">Transferase</keyword>
<dbReference type="GO" id="GO:1901605">
    <property type="term" value="P:alpha-amino acid metabolic process"/>
    <property type="evidence" value="ECO:0007669"/>
    <property type="project" value="TreeGrafter"/>
</dbReference>
<accession>A0A419SQF7</accession>
<dbReference type="FunFam" id="3.40.640.10:FF:000053">
    <property type="entry name" value="Aminotransferase, class I"/>
    <property type="match status" value="1"/>
</dbReference>